<dbReference type="PANTHER" id="PTHR25462:SF299">
    <property type="entry name" value="E3 UBIQUITIN-PROTEIN LIGASE TRIM56"/>
    <property type="match status" value="1"/>
</dbReference>
<dbReference type="GO" id="GO:0005654">
    <property type="term" value="C:nucleoplasm"/>
    <property type="evidence" value="ECO:0007669"/>
    <property type="project" value="TreeGrafter"/>
</dbReference>
<dbReference type="InterPro" id="IPR000315">
    <property type="entry name" value="Znf_B-box"/>
</dbReference>
<feature type="domain" description="B box-type" evidence="6">
    <location>
        <begin position="96"/>
        <end position="146"/>
    </location>
</feature>
<dbReference type="SMART" id="SM00184">
    <property type="entry name" value="RING"/>
    <property type="match status" value="1"/>
</dbReference>
<dbReference type="GO" id="GO:0061630">
    <property type="term" value="F:ubiquitin protein ligase activity"/>
    <property type="evidence" value="ECO:0007669"/>
    <property type="project" value="TreeGrafter"/>
</dbReference>
<proteinExistence type="predicted"/>
<dbReference type="Proteomes" id="UP000694390">
    <property type="component" value="Unassembled WGS sequence"/>
</dbReference>
<evidence type="ECO:0000259" key="6">
    <source>
        <dbReference type="PROSITE" id="PS50119"/>
    </source>
</evidence>
<keyword evidence="1" id="KW-0479">Metal-binding</keyword>
<dbReference type="InterPro" id="IPR047153">
    <property type="entry name" value="TRIM45/56/19-like"/>
</dbReference>
<dbReference type="Pfam" id="PF00097">
    <property type="entry name" value="zf-C3HC4"/>
    <property type="match status" value="1"/>
</dbReference>
<reference evidence="7" key="1">
    <citation type="submission" date="2025-08" db="UniProtKB">
        <authorList>
            <consortium name="Ensembl"/>
        </authorList>
    </citation>
    <scope>IDENTIFICATION</scope>
</reference>
<dbReference type="GO" id="GO:0008270">
    <property type="term" value="F:zinc ion binding"/>
    <property type="evidence" value="ECO:0007669"/>
    <property type="project" value="UniProtKB-KW"/>
</dbReference>
<dbReference type="InterPro" id="IPR001841">
    <property type="entry name" value="Znf_RING"/>
</dbReference>
<dbReference type="InterPro" id="IPR018957">
    <property type="entry name" value="Znf_C3HC4_RING-type"/>
</dbReference>
<protein>
    <recommendedName>
        <fullName evidence="9">RING-type domain-containing protein</fullName>
    </recommendedName>
</protein>
<keyword evidence="3" id="KW-0862">Zinc</keyword>
<dbReference type="PANTHER" id="PTHR25462">
    <property type="entry name" value="BONUS, ISOFORM C-RELATED"/>
    <property type="match status" value="1"/>
</dbReference>
<dbReference type="InterPro" id="IPR013083">
    <property type="entry name" value="Znf_RING/FYVE/PHD"/>
</dbReference>
<feature type="domain" description="RING-type" evidence="5">
    <location>
        <begin position="27"/>
        <end position="66"/>
    </location>
</feature>
<dbReference type="GO" id="GO:0060340">
    <property type="term" value="P:positive regulation of type I interferon-mediated signaling pathway"/>
    <property type="evidence" value="ECO:0007669"/>
    <property type="project" value="TreeGrafter"/>
</dbReference>
<dbReference type="Gene3D" id="3.30.40.10">
    <property type="entry name" value="Zinc/RING finger domain, C3HC4 (zinc finger)"/>
    <property type="match status" value="1"/>
</dbReference>
<dbReference type="PROSITE" id="PS50089">
    <property type="entry name" value="ZF_RING_2"/>
    <property type="match status" value="1"/>
</dbReference>
<dbReference type="AlphaFoldDB" id="A0A8C5EZW4"/>
<keyword evidence="8" id="KW-1185">Reference proteome</keyword>
<evidence type="ECO:0000256" key="4">
    <source>
        <dbReference type="PROSITE-ProRule" id="PRU00024"/>
    </source>
</evidence>
<evidence type="ECO:0000256" key="2">
    <source>
        <dbReference type="ARBA" id="ARBA00022771"/>
    </source>
</evidence>
<evidence type="ECO:0008006" key="9">
    <source>
        <dbReference type="Google" id="ProtNLM"/>
    </source>
</evidence>
<evidence type="ECO:0000259" key="5">
    <source>
        <dbReference type="PROSITE" id="PS50089"/>
    </source>
</evidence>
<accession>A0A8C5EZW4</accession>
<evidence type="ECO:0000313" key="8">
    <source>
        <dbReference type="Proteomes" id="UP000694390"/>
    </source>
</evidence>
<name>A0A8C5EZW4_9SAUR</name>
<dbReference type="GeneTree" id="ENSGT00940000162489"/>
<reference evidence="7" key="2">
    <citation type="submission" date="2025-09" db="UniProtKB">
        <authorList>
            <consortium name="Ensembl"/>
        </authorList>
    </citation>
    <scope>IDENTIFICATION</scope>
</reference>
<organism evidence="7 8">
    <name type="scientific">Gopherus evgoodei</name>
    <name type="common">Goodes thornscrub tortoise</name>
    <dbReference type="NCBI Taxonomy" id="1825980"/>
    <lineage>
        <taxon>Eukaryota</taxon>
        <taxon>Metazoa</taxon>
        <taxon>Chordata</taxon>
        <taxon>Craniata</taxon>
        <taxon>Vertebrata</taxon>
        <taxon>Euteleostomi</taxon>
        <taxon>Archelosauria</taxon>
        <taxon>Testudinata</taxon>
        <taxon>Testudines</taxon>
        <taxon>Cryptodira</taxon>
        <taxon>Durocryptodira</taxon>
        <taxon>Testudinoidea</taxon>
        <taxon>Testudinidae</taxon>
        <taxon>Gopherus</taxon>
    </lineage>
</organism>
<evidence type="ECO:0000256" key="1">
    <source>
        <dbReference type="ARBA" id="ARBA00022723"/>
    </source>
</evidence>
<dbReference type="OrthoDB" id="264520at2759"/>
<evidence type="ECO:0000313" key="7">
    <source>
        <dbReference type="Ensembl" id="ENSGEVP00005024209.1"/>
    </source>
</evidence>
<evidence type="ECO:0000256" key="3">
    <source>
        <dbReference type="ARBA" id="ARBA00022833"/>
    </source>
</evidence>
<keyword evidence="2 4" id="KW-0863">Zinc-finger</keyword>
<dbReference type="GO" id="GO:0045087">
    <property type="term" value="P:innate immune response"/>
    <property type="evidence" value="ECO:0007669"/>
    <property type="project" value="TreeGrafter"/>
</dbReference>
<dbReference type="SUPFAM" id="SSF57850">
    <property type="entry name" value="RING/U-box"/>
    <property type="match status" value="1"/>
</dbReference>
<dbReference type="Ensembl" id="ENSGEVT00005025451.1">
    <property type="protein sequence ID" value="ENSGEVP00005024209.1"/>
    <property type="gene ID" value="ENSGEVG00005017182.1"/>
</dbReference>
<sequence>MCHSGFFLGLQPSAGLSLRWCEDFLTCKICYDLYTVPKILPCLHSYCQHCREPLVRDRALQCLECRLQTDVPGGASSLKTNFFIDSLLELFQIKRNRDLACTVCSDAQKILTATARCLDCKDFLCQSCTQGHCCSRLTLHHKVVKLDLPMLSPPMRTPILW</sequence>
<dbReference type="PROSITE" id="PS50119">
    <property type="entry name" value="ZF_BBOX"/>
    <property type="match status" value="1"/>
</dbReference>